<proteinExistence type="predicted"/>
<dbReference type="Proteomes" id="UP000626220">
    <property type="component" value="Unassembled WGS sequence"/>
</dbReference>
<evidence type="ECO:0000313" key="3">
    <source>
        <dbReference type="Proteomes" id="UP000626220"/>
    </source>
</evidence>
<dbReference type="InterPro" id="IPR050855">
    <property type="entry name" value="NDM-1-like"/>
</dbReference>
<dbReference type="AlphaFoldDB" id="A0A8J3H220"/>
<dbReference type="SMART" id="SM00849">
    <property type="entry name" value="Lactamase_B"/>
    <property type="match status" value="1"/>
</dbReference>
<evidence type="ECO:0000259" key="1">
    <source>
        <dbReference type="SMART" id="SM00849"/>
    </source>
</evidence>
<dbReference type="PANTHER" id="PTHR42951">
    <property type="entry name" value="METALLO-BETA-LACTAMASE DOMAIN-CONTAINING"/>
    <property type="match status" value="1"/>
</dbReference>
<keyword evidence="3" id="KW-1185">Reference proteome</keyword>
<reference evidence="2" key="1">
    <citation type="journal article" date="2014" name="Int. J. Syst. Evol. Microbiol.">
        <title>Complete genome sequence of Corynebacterium casei LMG S-19264T (=DSM 44701T), isolated from a smear-ripened cheese.</title>
        <authorList>
            <consortium name="US DOE Joint Genome Institute (JGI-PGF)"/>
            <person name="Walter F."/>
            <person name="Albersmeier A."/>
            <person name="Kalinowski J."/>
            <person name="Ruckert C."/>
        </authorList>
    </citation>
    <scope>NUCLEOTIDE SEQUENCE</scope>
    <source>
        <strain evidence="2">KCTC 42650</strain>
    </source>
</reference>
<protein>
    <submittedName>
        <fullName evidence="2">MBL fold metallo-hydrolase</fullName>
    </submittedName>
</protein>
<dbReference type="SUPFAM" id="SSF56281">
    <property type="entry name" value="Metallo-hydrolase/oxidoreductase"/>
    <property type="match status" value="1"/>
</dbReference>
<dbReference type="EMBL" id="BNCJ01000018">
    <property type="protein sequence ID" value="GHF66643.1"/>
    <property type="molecule type" value="Genomic_DNA"/>
</dbReference>
<sequence length="316" mass="34868">MAKAFASQGDLDEKKISFTEVGEGLWAFTAEGDPNSGVIIGDDSVMIVEAQATPRLANKVIEKVREVTDKPITHVVLTHYHAVRVLGASAFGAQQVIMGEKARAMVAERGQEDWDSEFQRFPRLFQGHESIPGLTWPTTTFNDRMTVYLGKRRIDLMHLGRAHTAGDIVIHLPDANTMFTGDIVEYHSACYCGDGHFADWTGTLDNIRAFGLDAIAPGRGDALVGQDMVNAALDATADFVTSTYAPARRVALKGGTLKDAWDAVRAECDPKFKDYAIYEHCLPFNVARAYDEAQGIDNPRIWTAERDMKMWEALQG</sequence>
<organism evidence="2 3">
    <name type="scientific">Seohaeicola zhoushanensis</name>
    <dbReference type="NCBI Taxonomy" id="1569283"/>
    <lineage>
        <taxon>Bacteria</taxon>
        <taxon>Pseudomonadati</taxon>
        <taxon>Pseudomonadota</taxon>
        <taxon>Alphaproteobacteria</taxon>
        <taxon>Rhodobacterales</taxon>
        <taxon>Roseobacteraceae</taxon>
        <taxon>Seohaeicola</taxon>
    </lineage>
</organism>
<dbReference type="PANTHER" id="PTHR42951:SF20">
    <property type="entry name" value="BETA LACTAMASE"/>
    <property type="match status" value="1"/>
</dbReference>
<feature type="domain" description="Metallo-beta-lactamase" evidence="1">
    <location>
        <begin position="33"/>
        <end position="219"/>
    </location>
</feature>
<dbReference type="Gene3D" id="3.60.15.10">
    <property type="entry name" value="Ribonuclease Z/Hydroxyacylglutathione hydrolase-like"/>
    <property type="match status" value="1"/>
</dbReference>
<dbReference type="Pfam" id="PF00753">
    <property type="entry name" value="Lactamase_B"/>
    <property type="match status" value="1"/>
</dbReference>
<name>A0A8J3H220_9RHOB</name>
<comment type="caution">
    <text evidence="2">The sequence shown here is derived from an EMBL/GenBank/DDBJ whole genome shotgun (WGS) entry which is preliminary data.</text>
</comment>
<dbReference type="InterPro" id="IPR036866">
    <property type="entry name" value="RibonucZ/Hydroxyglut_hydro"/>
</dbReference>
<reference evidence="2" key="2">
    <citation type="submission" date="2020-09" db="EMBL/GenBank/DDBJ databases">
        <authorList>
            <person name="Sun Q."/>
            <person name="Kim S."/>
        </authorList>
    </citation>
    <scope>NUCLEOTIDE SEQUENCE</scope>
    <source>
        <strain evidence="2">KCTC 42650</strain>
    </source>
</reference>
<dbReference type="RefSeq" id="WP_189682120.1">
    <property type="nucleotide sequence ID" value="NZ_BNCJ01000018.1"/>
</dbReference>
<dbReference type="InterPro" id="IPR001279">
    <property type="entry name" value="Metallo-B-lactamas"/>
</dbReference>
<dbReference type="CDD" id="cd16282">
    <property type="entry name" value="metallo-hydrolase-like_MBL-fold"/>
    <property type="match status" value="1"/>
</dbReference>
<gene>
    <name evidence="2" type="ORF">GCM10017056_42330</name>
</gene>
<accession>A0A8J3H220</accession>
<evidence type="ECO:0000313" key="2">
    <source>
        <dbReference type="EMBL" id="GHF66643.1"/>
    </source>
</evidence>